<dbReference type="AlphaFoldDB" id="A0A3A6QSC2"/>
<comment type="caution">
    <text evidence="2">The sequence shown here is derived from an EMBL/GenBank/DDBJ whole genome shotgun (WGS) entry which is preliminary data.</text>
</comment>
<organism evidence="2 3">
    <name type="scientific">Vibrio sinensis</name>
    <dbReference type="NCBI Taxonomy" id="2302434"/>
    <lineage>
        <taxon>Bacteria</taxon>
        <taxon>Pseudomonadati</taxon>
        <taxon>Pseudomonadota</taxon>
        <taxon>Gammaproteobacteria</taxon>
        <taxon>Vibrionales</taxon>
        <taxon>Vibrionaceae</taxon>
        <taxon>Vibrio</taxon>
    </lineage>
</organism>
<evidence type="ECO:0000313" key="3">
    <source>
        <dbReference type="Proteomes" id="UP000273252"/>
    </source>
</evidence>
<gene>
    <name evidence="2" type="ORF">DZ860_11545</name>
</gene>
<dbReference type="EMBL" id="QVMU01000009">
    <property type="protein sequence ID" value="RJX70961.1"/>
    <property type="molecule type" value="Genomic_DNA"/>
</dbReference>
<protein>
    <submittedName>
        <fullName evidence="2">Uncharacterized protein</fullName>
    </submittedName>
</protein>
<dbReference type="Proteomes" id="UP000273252">
    <property type="component" value="Unassembled WGS sequence"/>
</dbReference>
<sequence length="91" mass="10621">MAISRPSSDDRSRYNPKQDFTADQLHRFGEVANEANKRREDQVKQTLIHKAKKTAMKSVLTSSKHNDKSVRNAIWLIVLLAVLLWMMYMFN</sequence>
<reference evidence="2 3" key="1">
    <citation type="submission" date="2018-08" db="EMBL/GenBank/DDBJ databases">
        <title>Vibrio isolated from the Eastern China Marginal Seas.</title>
        <authorList>
            <person name="Li Y."/>
        </authorList>
    </citation>
    <scope>NUCLEOTIDE SEQUENCE [LARGE SCALE GENOMIC DNA]</scope>
    <source>
        <strain evidence="2 3">BEI233</strain>
    </source>
</reference>
<keyword evidence="1" id="KW-0472">Membrane</keyword>
<keyword evidence="1" id="KW-0812">Transmembrane</keyword>
<proteinExistence type="predicted"/>
<feature type="transmembrane region" description="Helical" evidence="1">
    <location>
        <begin position="73"/>
        <end position="90"/>
    </location>
</feature>
<evidence type="ECO:0000256" key="1">
    <source>
        <dbReference type="SAM" id="Phobius"/>
    </source>
</evidence>
<dbReference type="OrthoDB" id="5896947at2"/>
<accession>A0A3A6QSC2</accession>
<dbReference type="RefSeq" id="WP_120031407.1">
    <property type="nucleotide sequence ID" value="NZ_QVMU01000009.1"/>
</dbReference>
<evidence type="ECO:0000313" key="2">
    <source>
        <dbReference type="EMBL" id="RJX70961.1"/>
    </source>
</evidence>
<name>A0A3A6QSC2_9VIBR</name>
<keyword evidence="1" id="KW-1133">Transmembrane helix</keyword>
<keyword evidence="3" id="KW-1185">Reference proteome</keyword>